<dbReference type="OrthoDB" id="9774191at2"/>
<keyword evidence="5" id="KW-1185">Reference proteome</keyword>
<dbReference type="SUPFAM" id="SSF51735">
    <property type="entry name" value="NAD(P)-binding Rossmann-fold domains"/>
    <property type="match status" value="1"/>
</dbReference>
<dbReference type="PANTHER" id="PTHR22604:SF105">
    <property type="entry name" value="TRANS-1,2-DIHYDROBENZENE-1,2-DIOL DEHYDROGENASE"/>
    <property type="match status" value="1"/>
</dbReference>
<evidence type="ECO:0000313" key="5">
    <source>
        <dbReference type="Proteomes" id="UP000295565"/>
    </source>
</evidence>
<dbReference type="InterPro" id="IPR000683">
    <property type="entry name" value="Gfo/Idh/MocA-like_OxRdtase_N"/>
</dbReference>
<dbReference type="GO" id="GO:0000166">
    <property type="term" value="F:nucleotide binding"/>
    <property type="evidence" value="ECO:0007669"/>
    <property type="project" value="InterPro"/>
</dbReference>
<comment type="caution">
    <text evidence="4">The sequence shown here is derived from an EMBL/GenBank/DDBJ whole genome shotgun (WGS) entry which is preliminary data.</text>
</comment>
<name>A0A4R1K4E9_9GAMM</name>
<feature type="domain" description="Gfo/Idh/MocA-like oxidoreductase N-terminal" evidence="3">
    <location>
        <begin position="6"/>
        <end position="122"/>
    </location>
</feature>
<dbReference type="Pfam" id="PF01408">
    <property type="entry name" value="GFO_IDH_MocA"/>
    <property type="match status" value="1"/>
</dbReference>
<proteinExistence type="inferred from homology"/>
<reference evidence="4 5" key="1">
    <citation type="submission" date="2019-03" db="EMBL/GenBank/DDBJ databases">
        <title>Genomic Encyclopedia of Type Strains, Phase IV (KMG-IV): sequencing the most valuable type-strain genomes for metagenomic binning, comparative biology and taxonomic classification.</title>
        <authorList>
            <person name="Goeker M."/>
        </authorList>
    </citation>
    <scope>NUCLEOTIDE SEQUENCE [LARGE SCALE GENOMIC DNA]</scope>
    <source>
        <strain evidence="4 5">DSM 18577</strain>
    </source>
</reference>
<dbReference type="AlphaFoldDB" id="A0A4R1K4E9"/>
<evidence type="ECO:0000313" key="4">
    <source>
        <dbReference type="EMBL" id="TCK58603.1"/>
    </source>
</evidence>
<dbReference type="InterPro" id="IPR050984">
    <property type="entry name" value="Gfo/Idh/MocA_domain"/>
</dbReference>
<evidence type="ECO:0000256" key="2">
    <source>
        <dbReference type="ARBA" id="ARBA00023002"/>
    </source>
</evidence>
<organism evidence="4 5">
    <name type="scientific">Celerinatantimonas diazotrophica</name>
    <dbReference type="NCBI Taxonomy" id="412034"/>
    <lineage>
        <taxon>Bacteria</taxon>
        <taxon>Pseudomonadati</taxon>
        <taxon>Pseudomonadota</taxon>
        <taxon>Gammaproteobacteria</taxon>
        <taxon>Celerinatantimonadaceae</taxon>
        <taxon>Celerinatantimonas</taxon>
    </lineage>
</organism>
<sequence>MSDQHVRWAIAGLGNIAHRFVKDLLKHVPNARLEAVAARQLSRAKQFAQIYQSPKYYGSYQQLAQDPDVDAVYIASIHPQHRVMAKIFLNHGKHVLVEKPAFTTVADWDAMAALAQSQKRLLVEAMKSVTFPAYRQFKEFIKLNQITLDSIEASFGNANPFDAQSRLFDPQLCGGATLDVGVYPLWLYADLCALMGISLPEPVVTHVQSNPKVRVDATVEYRFSGAIRGLLGASISTDLPRQARIKGPDFTATIHDKWWNPKTIDMIYRGQNYQIVTPERGGGFEYEIEHISSLILAGQEQSDLLPGATTRKVINSMQQALTSIGLQSLLQVN</sequence>
<dbReference type="Proteomes" id="UP000295565">
    <property type="component" value="Unassembled WGS sequence"/>
</dbReference>
<evidence type="ECO:0000259" key="3">
    <source>
        <dbReference type="Pfam" id="PF01408"/>
    </source>
</evidence>
<dbReference type="PANTHER" id="PTHR22604">
    <property type="entry name" value="OXIDOREDUCTASES"/>
    <property type="match status" value="1"/>
</dbReference>
<gene>
    <name evidence="4" type="ORF">EV690_0734</name>
</gene>
<dbReference type="EMBL" id="SMGD01000011">
    <property type="protein sequence ID" value="TCK58603.1"/>
    <property type="molecule type" value="Genomic_DNA"/>
</dbReference>
<dbReference type="SUPFAM" id="SSF55347">
    <property type="entry name" value="Glyceraldehyde-3-phosphate dehydrogenase-like, C-terminal domain"/>
    <property type="match status" value="1"/>
</dbReference>
<dbReference type="Gene3D" id="3.30.360.10">
    <property type="entry name" value="Dihydrodipicolinate Reductase, domain 2"/>
    <property type="match status" value="1"/>
</dbReference>
<protein>
    <submittedName>
        <fullName evidence="4">Putative dehydrogenase</fullName>
    </submittedName>
</protein>
<dbReference type="InterPro" id="IPR036291">
    <property type="entry name" value="NAD(P)-bd_dom_sf"/>
</dbReference>
<dbReference type="Gene3D" id="3.40.50.720">
    <property type="entry name" value="NAD(P)-binding Rossmann-like Domain"/>
    <property type="match status" value="1"/>
</dbReference>
<accession>A0A4R1K4E9</accession>
<dbReference type="RefSeq" id="WP_131911570.1">
    <property type="nucleotide sequence ID" value="NZ_OU594967.1"/>
</dbReference>
<comment type="similarity">
    <text evidence="1">Belongs to the Gfo/Idh/MocA family.</text>
</comment>
<evidence type="ECO:0000256" key="1">
    <source>
        <dbReference type="ARBA" id="ARBA00010928"/>
    </source>
</evidence>
<dbReference type="GO" id="GO:0016491">
    <property type="term" value="F:oxidoreductase activity"/>
    <property type="evidence" value="ECO:0007669"/>
    <property type="project" value="UniProtKB-KW"/>
</dbReference>
<keyword evidence="2" id="KW-0560">Oxidoreductase</keyword>